<evidence type="ECO:0000313" key="7">
    <source>
        <dbReference type="Proteomes" id="UP000834611"/>
    </source>
</evidence>
<dbReference type="AlphaFoldDB" id="A0A9N8GYG0"/>
<dbReference type="Proteomes" id="UP000834611">
    <property type="component" value="Unassembled WGS sequence"/>
</dbReference>
<dbReference type="EMBL" id="CAHPSF010000002">
    <property type="protein sequence ID" value="CAB5676205.1"/>
    <property type="molecule type" value="Genomic_DNA"/>
</dbReference>
<comment type="catalytic activity">
    <reaction evidence="5">
        <text>thiamine + ATP = thiamine phosphate + ADP + H(+)</text>
        <dbReference type="Rhea" id="RHEA:12012"/>
        <dbReference type="ChEBI" id="CHEBI:15378"/>
        <dbReference type="ChEBI" id="CHEBI:18385"/>
        <dbReference type="ChEBI" id="CHEBI:30616"/>
        <dbReference type="ChEBI" id="CHEBI:37575"/>
        <dbReference type="ChEBI" id="CHEBI:456216"/>
        <dbReference type="EC" id="2.7.1.89"/>
    </reaction>
</comment>
<dbReference type="GO" id="GO:0009229">
    <property type="term" value="P:thiamine diphosphate biosynthetic process"/>
    <property type="evidence" value="ECO:0007669"/>
    <property type="project" value="UniProtKB-UniRule"/>
</dbReference>
<keyword evidence="4 5" id="KW-0067">ATP-binding</keyword>
<dbReference type="EC" id="2.7.1.89" evidence="5"/>
<evidence type="ECO:0000256" key="1">
    <source>
        <dbReference type="ARBA" id="ARBA00022679"/>
    </source>
</evidence>
<dbReference type="InterPro" id="IPR014093">
    <property type="entry name" value="Thiamine_kinase"/>
</dbReference>
<comment type="caution">
    <text evidence="6">The sequence shown here is derived from an EMBL/GenBank/DDBJ whole genome shotgun (WGS) entry which is preliminary data.</text>
</comment>
<reference evidence="6" key="1">
    <citation type="submission" date="2020-05" db="EMBL/GenBank/DDBJ databases">
        <authorList>
            <person name="Delgado-Blas J."/>
        </authorList>
    </citation>
    <scope>NUCLEOTIDE SEQUENCE</scope>
    <source>
        <strain evidence="6">BB1453</strain>
    </source>
</reference>
<dbReference type="GO" id="GO:0005524">
    <property type="term" value="F:ATP binding"/>
    <property type="evidence" value="ECO:0007669"/>
    <property type="project" value="UniProtKB-KW"/>
</dbReference>
<accession>A0A9N8GYG0</accession>
<evidence type="ECO:0000256" key="5">
    <source>
        <dbReference type="HAMAP-Rule" id="MF_01604"/>
    </source>
</evidence>
<dbReference type="SUPFAM" id="SSF56112">
    <property type="entry name" value="Protein kinase-like (PK-like)"/>
    <property type="match status" value="1"/>
</dbReference>
<organism evidence="6 7">
    <name type="scientific">Providencia rettgeri</name>
    <dbReference type="NCBI Taxonomy" id="587"/>
    <lineage>
        <taxon>Bacteria</taxon>
        <taxon>Pseudomonadati</taxon>
        <taxon>Pseudomonadota</taxon>
        <taxon>Gammaproteobacteria</taxon>
        <taxon>Enterobacterales</taxon>
        <taxon>Morganellaceae</taxon>
        <taxon>Providencia</taxon>
    </lineage>
</organism>
<dbReference type="GO" id="GO:0006772">
    <property type="term" value="P:thiamine metabolic process"/>
    <property type="evidence" value="ECO:0007669"/>
    <property type="project" value="InterPro"/>
</dbReference>
<evidence type="ECO:0000256" key="2">
    <source>
        <dbReference type="ARBA" id="ARBA00022741"/>
    </source>
</evidence>
<protein>
    <recommendedName>
        <fullName evidence="5">Thiamine kinase</fullName>
        <ecNumber evidence="5">2.7.1.89</ecNumber>
    </recommendedName>
</protein>
<evidence type="ECO:0000313" key="6">
    <source>
        <dbReference type="EMBL" id="CAB5676205.1"/>
    </source>
</evidence>
<comment type="function">
    <text evidence="5">Catalyzes the phosphorylation of thiamine to thiamine phosphate.</text>
</comment>
<dbReference type="Pfam" id="PF01633">
    <property type="entry name" value="Choline_kinase"/>
    <property type="match status" value="1"/>
</dbReference>
<dbReference type="GO" id="GO:0019165">
    <property type="term" value="F:thiamine kinase activity"/>
    <property type="evidence" value="ECO:0007669"/>
    <property type="project" value="UniProtKB-UniRule"/>
</dbReference>
<dbReference type="InterPro" id="IPR011009">
    <property type="entry name" value="Kinase-like_dom_sf"/>
</dbReference>
<keyword evidence="1 5" id="KW-0808">Transferase</keyword>
<evidence type="ECO:0000256" key="4">
    <source>
        <dbReference type="ARBA" id="ARBA00022840"/>
    </source>
</evidence>
<sequence>MCKQVKLFGLESTILSNQQSLFRLLVTHFPTISVRDWKISSLTGLSGGSYLVECFLPAREVKLIARADGNAQTALYVDRKKEARILQQLRAYSFTPQVIGRNSQWLLLGWCEGQHPDNNTFLLPSYQCELANIVTQLHCAPLLGYHLQLRNEISHYGYLIDKKRLSPRWKKLHRHFTSASFPKMLKLAPAHMDIHAKNIICTSTGQLMLLDWEYAANTDIAFSLETYFQFNGLTDIQRDFFLRQYCDVHGAYRDKQQLAKSCQSWAPWVKYMTLMWYEVQWNESQSIDFLVHSQLLRQYFGLIG</sequence>
<evidence type="ECO:0000256" key="3">
    <source>
        <dbReference type="ARBA" id="ARBA00022777"/>
    </source>
</evidence>
<dbReference type="HAMAP" id="MF_01604">
    <property type="entry name" value="Thiamine_kinase"/>
    <property type="match status" value="1"/>
</dbReference>
<name>A0A9N8GYG0_PRORE</name>
<gene>
    <name evidence="5 6" type="primary">thiK</name>
    <name evidence="6" type="ORF">GHA_01019</name>
</gene>
<keyword evidence="2 5" id="KW-0547">Nucleotide-binding</keyword>
<keyword evidence="3 5" id="KW-0418">Kinase</keyword>
<comment type="similarity">
    <text evidence="5">Belongs to the thiamine kinase family.</text>
</comment>
<proteinExistence type="inferred from homology"/>
<comment type="pathway">
    <text evidence="5">Cofactor biosynthesis; thiamine diphosphate biosynthesis; thiamine phosphate from thiamine: step 1/1.</text>
</comment>
<dbReference type="Gene3D" id="3.90.1200.10">
    <property type="match status" value="1"/>
</dbReference>